<keyword evidence="1" id="KW-0808">Transferase</keyword>
<accession>L7VGU0</accession>
<sequence>MSLMNFYKLFKEINFRFLSFINLFFPKNERKIVLYGRKMFNDNLEAMLVHFINNNYTKKYKIYCLLAEPKVYESKYKNENIYFVSGILSSIFHLLSSKYIFHTHSLSVVAFKACRNQKIFNLWHGSPLKRMGNYKKDSKKPVGARSDNYLLVTSKFFIPISMESYGHTEEQIFLGGKSEK</sequence>
<dbReference type="Pfam" id="PF04464">
    <property type="entry name" value="Glyphos_transf"/>
    <property type="match status" value="1"/>
</dbReference>
<gene>
    <name evidence="1" type="ordered locus">Cst_c01470</name>
</gene>
<proteinExistence type="predicted"/>
<dbReference type="Gene3D" id="3.40.50.11820">
    <property type="match status" value="1"/>
</dbReference>
<dbReference type="EMBL" id="CP004044">
    <property type="protein sequence ID" value="AGC67175.1"/>
    <property type="molecule type" value="Genomic_DNA"/>
</dbReference>
<dbReference type="InterPro" id="IPR007554">
    <property type="entry name" value="Glycerophosphate_synth"/>
</dbReference>
<dbReference type="GO" id="GO:0016020">
    <property type="term" value="C:membrane"/>
    <property type="evidence" value="ECO:0007669"/>
    <property type="project" value="InterPro"/>
</dbReference>
<dbReference type="AlphaFoldDB" id="L7VGU0"/>
<dbReference type="Proteomes" id="UP000011220">
    <property type="component" value="Chromosome"/>
</dbReference>
<dbReference type="InterPro" id="IPR043149">
    <property type="entry name" value="TagF_N"/>
</dbReference>
<name>L7VGU0_THES1</name>
<dbReference type="GO" id="GO:0047355">
    <property type="term" value="F:CDP-glycerol glycerophosphotransferase activity"/>
    <property type="evidence" value="ECO:0007669"/>
    <property type="project" value="InterPro"/>
</dbReference>
<protein>
    <submittedName>
        <fullName evidence="1">CDP-glycerol:poly(Glycerophosphate) glycerophosphotransferase</fullName>
    </submittedName>
</protein>
<keyword evidence="2" id="KW-1185">Reference proteome</keyword>
<evidence type="ECO:0000313" key="2">
    <source>
        <dbReference type="Proteomes" id="UP000011220"/>
    </source>
</evidence>
<reference evidence="1 2" key="1">
    <citation type="journal article" date="2013" name="Genome Announc.">
        <title>Complete genome sequence of Clostridium stercorarium subsp. stercorarium strain DSM 8532, a thermophilic degrader of plant cell wall fibers.</title>
        <authorList>
            <person name="Poehlein A."/>
            <person name="Zverlov V.V."/>
            <person name="Daniel R."/>
            <person name="Schwarz W.H."/>
            <person name="Liebl W."/>
        </authorList>
    </citation>
    <scope>NUCLEOTIDE SEQUENCE [LARGE SCALE GENOMIC DNA]</scope>
    <source>
        <strain evidence="2">ATCC 35414 / DSM 8532 / NCIMB 11754</strain>
    </source>
</reference>
<dbReference type="eggNOG" id="COG1887">
    <property type="taxonomic scope" value="Bacteria"/>
</dbReference>
<dbReference type="KEGG" id="css:Cst_c01470"/>
<evidence type="ECO:0000313" key="1">
    <source>
        <dbReference type="EMBL" id="AGC67175.1"/>
    </source>
</evidence>
<organism evidence="1 2">
    <name type="scientific">Thermoclostridium stercorarium (strain ATCC 35414 / DSM 8532 / NCIMB 11754)</name>
    <name type="common">Clostridium stercorarium</name>
    <dbReference type="NCBI Taxonomy" id="1121335"/>
    <lineage>
        <taxon>Bacteria</taxon>
        <taxon>Bacillati</taxon>
        <taxon>Bacillota</taxon>
        <taxon>Clostridia</taxon>
        <taxon>Eubacteriales</taxon>
        <taxon>Oscillospiraceae</taxon>
        <taxon>Thermoclostridium</taxon>
    </lineage>
</organism>
<dbReference type="STRING" id="1121335.Cst_c01470"/>